<reference evidence="1" key="1">
    <citation type="journal article" date="2022" name="bioRxiv">
        <title>Population genetic analysis of Ophidiomyces ophidiicola, the causative agent of snake fungal disease, indicates recent introductions to the USA.</title>
        <authorList>
            <person name="Ladner J.T."/>
            <person name="Palmer J.M."/>
            <person name="Ettinger C.L."/>
            <person name="Stajich J.E."/>
            <person name="Farrell T.M."/>
            <person name="Glorioso B.M."/>
            <person name="Lawson B."/>
            <person name="Price S.J."/>
            <person name="Stengle A.G."/>
            <person name="Grear D.A."/>
            <person name="Lorch J.M."/>
        </authorList>
    </citation>
    <scope>NUCLEOTIDE SEQUENCE</scope>
    <source>
        <strain evidence="1">NWHC 24266-5</strain>
    </source>
</reference>
<proteinExistence type="predicted"/>
<accession>A0ACB8V1K6</accession>
<protein>
    <submittedName>
        <fullName evidence="1">Uncharacterized protein</fullName>
    </submittedName>
</protein>
<organism evidence="1">
    <name type="scientific">Ophidiomyces ophidiicola</name>
    <dbReference type="NCBI Taxonomy" id="1387563"/>
    <lineage>
        <taxon>Eukaryota</taxon>
        <taxon>Fungi</taxon>
        <taxon>Dikarya</taxon>
        <taxon>Ascomycota</taxon>
        <taxon>Pezizomycotina</taxon>
        <taxon>Eurotiomycetes</taxon>
        <taxon>Eurotiomycetidae</taxon>
        <taxon>Onygenales</taxon>
        <taxon>Onygenaceae</taxon>
        <taxon>Ophidiomyces</taxon>
    </lineage>
</organism>
<comment type="caution">
    <text evidence="1">The sequence shown here is derived from an EMBL/GenBank/DDBJ whole genome shotgun (WGS) entry which is preliminary data.</text>
</comment>
<name>A0ACB8V1K6_9EURO</name>
<dbReference type="EMBL" id="JALBCA010000018">
    <property type="protein sequence ID" value="KAI2390377.1"/>
    <property type="molecule type" value="Genomic_DNA"/>
</dbReference>
<sequence>MSRFWHRLLPQQACPKGNEDETSLSSKKTRLSRRKSISHFFIPPTKHPSDASDQHLPVEKRDPLSTIAHQETIPYPRYNVNDPRHNPEAVNISRNTFSPVLQYADSTSQHEIASRPAYPKDISPSKSLRRVRSNLRSLAGSVRLKSFFNRREIPSFIGPALSEHDESERELSAQEPQKNAFVHRSLAIDIPSCSVMDLSDFGSPPLNNSPDNFEPNREILLYEPKCEPNSSSIQGTVRVANVPTISLLNTNSVHQPRSHDISACHLQTRNKEMAIRQIHPTLKCANISDASCNSANSPDFLGQEDLFHLKLADLSPVSSKNKDNSRQAATPPLPLKFDMDPAHTNANSTGLKPPLKAYHTPAEDAGPRHSLEPGIWKTKSSRVSQISIRTPSECNTEFDSNFGTDLCRTSCYGVKTESTEENNPLLMPWLASMENFGHSGCVGVSHASDRSMSPKSIKSFNFSPPLAACDCNLVENREEKGNKNEDLAAASGNDSITISGGNTRPVIMSEPHDHKNDRSQSSALKSFGSSNFNATKCEWCQKTAEQPSTELKSMVEAVDRNFGLEIDLASKENRRSQSVKMGLSESQREEQFRLKRNCKERQYLHGNSGSPDPECNSL</sequence>
<gene>
    <name evidence="1" type="ORF">LOY88_001711</name>
</gene>
<evidence type="ECO:0000313" key="1">
    <source>
        <dbReference type="EMBL" id="KAI2390377.1"/>
    </source>
</evidence>